<sequence length="133" mass="14228">MRLSVGSGWSIRLPGAWSRRPAEGGGTDLRAPGRSVLIQPGAEWRCADSVDIIAELDAELPPHPAGRVGEAGRDGIGHRAAWIYRDETGLALHGFTFVDGSYLETVFRAVDAADPAWAFEAWRSVARSDPGCG</sequence>
<keyword evidence="2" id="KW-1185">Reference proteome</keyword>
<gene>
    <name evidence="1" type="ORF">ACIBP4_08855</name>
</gene>
<name>A0ABW7ZJI4_9ACTN</name>
<protein>
    <submittedName>
        <fullName evidence="1">Uncharacterized protein</fullName>
    </submittedName>
</protein>
<dbReference type="RefSeq" id="WP_174527850.1">
    <property type="nucleotide sequence ID" value="NZ_BAABCL010000015.1"/>
</dbReference>
<dbReference type="EMBL" id="JBITLE010000003">
    <property type="protein sequence ID" value="MFI7262392.1"/>
    <property type="molecule type" value="Genomic_DNA"/>
</dbReference>
<evidence type="ECO:0000313" key="1">
    <source>
        <dbReference type="EMBL" id="MFI7262392.1"/>
    </source>
</evidence>
<proteinExistence type="predicted"/>
<reference evidence="1 2" key="1">
    <citation type="submission" date="2024-10" db="EMBL/GenBank/DDBJ databases">
        <title>The Natural Products Discovery Center: Release of the First 8490 Sequenced Strains for Exploring Actinobacteria Biosynthetic Diversity.</title>
        <authorList>
            <person name="Kalkreuter E."/>
            <person name="Kautsar S.A."/>
            <person name="Yang D."/>
            <person name="Bader C.D."/>
            <person name="Teijaro C.N."/>
            <person name="Fluegel L."/>
            <person name="Davis C.M."/>
            <person name="Simpson J.R."/>
            <person name="Lauterbach L."/>
            <person name="Steele A.D."/>
            <person name="Gui C."/>
            <person name="Meng S."/>
            <person name="Li G."/>
            <person name="Viehrig K."/>
            <person name="Ye F."/>
            <person name="Su P."/>
            <person name="Kiefer A.F."/>
            <person name="Nichols A."/>
            <person name="Cepeda A.J."/>
            <person name="Yan W."/>
            <person name="Fan B."/>
            <person name="Jiang Y."/>
            <person name="Adhikari A."/>
            <person name="Zheng C.-J."/>
            <person name="Schuster L."/>
            <person name="Cowan T.M."/>
            <person name="Smanski M.J."/>
            <person name="Chevrette M.G."/>
            <person name="De Carvalho L.P.S."/>
            <person name="Shen B."/>
        </authorList>
    </citation>
    <scope>NUCLEOTIDE SEQUENCE [LARGE SCALE GENOMIC DNA]</scope>
    <source>
        <strain evidence="1 2">NPDC049845</strain>
    </source>
</reference>
<accession>A0ABW7ZJI4</accession>
<evidence type="ECO:0000313" key="2">
    <source>
        <dbReference type="Proteomes" id="UP001612812"/>
    </source>
</evidence>
<dbReference type="Proteomes" id="UP001612812">
    <property type="component" value="Unassembled WGS sequence"/>
</dbReference>
<organism evidence="1 2">
    <name type="scientific">Micromonospora maritima</name>
    <dbReference type="NCBI Taxonomy" id="986711"/>
    <lineage>
        <taxon>Bacteria</taxon>
        <taxon>Bacillati</taxon>
        <taxon>Actinomycetota</taxon>
        <taxon>Actinomycetes</taxon>
        <taxon>Micromonosporales</taxon>
        <taxon>Micromonosporaceae</taxon>
        <taxon>Micromonospora</taxon>
    </lineage>
</organism>
<comment type="caution">
    <text evidence="1">The sequence shown here is derived from an EMBL/GenBank/DDBJ whole genome shotgun (WGS) entry which is preliminary data.</text>
</comment>